<dbReference type="PANTHER" id="PTHR43394">
    <property type="entry name" value="ATP-DEPENDENT PERMEASE MDL1, MITOCHONDRIAL"/>
    <property type="match status" value="1"/>
</dbReference>
<dbReference type="PANTHER" id="PTHR43394:SF1">
    <property type="entry name" value="ATP-BINDING CASSETTE SUB-FAMILY B MEMBER 10, MITOCHONDRIAL"/>
    <property type="match status" value="1"/>
</dbReference>
<evidence type="ECO:0000313" key="16">
    <source>
        <dbReference type="Proteomes" id="UP000266340"/>
    </source>
</evidence>
<dbReference type="GO" id="GO:0005886">
    <property type="term" value="C:plasma membrane"/>
    <property type="evidence" value="ECO:0007669"/>
    <property type="project" value="UniProtKB-SubCell"/>
</dbReference>
<dbReference type="PROSITE" id="PS50042">
    <property type="entry name" value="CNMP_BINDING_3"/>
    <property type="match status" value="1"/>
</dbReference>
<dbReference type="Pfam" id="PF00005">
    <property type="entry name" value="ABC_tran"/>
    <property type="match status" value="1"/>
</dbReference>
<evidence type="ECO:0000256" key="5">
    <source>
        <dbReference type="ARBA" id="ARBA00022741"/>
    </source>
</evidence>
<dbReference type="RefSeq" id="WP_119152459.1">
    <property type="nucleotide sequence ID" value="NZ_JBHSOV010000047.1"/>
</dbReference>
<dbReference type="Pfam" id="PF00664">
    <property type="entry name" value="ABC_membrane"/>
    <property type="match status" value="1"/>
</dbReference>
<feature type="transmembrane region" description="Helical" evidence="11">
    <location>
        <begin position="160"/>
        <end position="178"/>
    </location>
</feature>
<evidence type="ECO:0000256" key="8">
    <source>
        <dbReference type="ARBA" id="ARBA00022989"/>
    </source>
</evidence>
<sequence length="719" mass="79773">MIPVIRFIFACMKPYKKLAMFFFSMQLLDFAFVSLAPLSFKVIIDRAIEPKDMDAFVLILSVLGISGLICLSAGVVSDFVFAKLNALAQKDLRTKLFVHMQQTNIGFFQRTRAGELLSYFSVDAPSIERAMSIILTTGLQSLFVVAVSTIALFYLQWTMALAILVGASAIFIGPYLLGGKARSVHSSFMDQIGLLTGDLQENIKGQKVIRGFNLQRSMTDKFAGRLQALFAIHYRKNAITAQLERIPMISLLLINLTIIGLGSYLALQGHITIGSLVAFFTMYTSMGNSVFNLTFTIPVFADASVSIDRMKQLLDEPKEANGSLRAELWTDKPPEIRFEGVSFRYSEERDILQQIKLDIPSGATAAFVGSSGSGKSTLVQLLLGFYEPNEGRIDINGKRLQDMDRGSFRDRIGVVFQDNFLFNGTIMDNIRMSKPEASAEEVVAAAKEAEIHDYIAGLPDGYDSPVLDEGSNFSGGQRQRIAIARAILRNPPLLLLDEATSALDPISEASINRTFDKLAKDRTVVTVTHRLSSIQGVDRIFVFDQGRLVDSGTHRDMLEAGGYYKRLWEKQSGLTVSSNGQDAEIDEERLSRLPFFEGVDEAVLREIKTLFHTETFSAGQPVIHAGEHGEKFYLIARGQVEVTRRDSASPEGRVRLAVLEDGDHFGEIALLDNVPRTAGVTALTSCVLLVMQRKGLYYVLSNYPEIDARVRRTLKERTK</sequence>
<evidence type="ECO:0000256" key="4">
    <source>
        <dbReference type="ARBA" id="ARBA00022692"/>
    </source>
</evidence>
<evidence type="ECO:0000256" key="1">
    <source>
        <dbReference type="ARBA" id="ARBA00004651"/>
    </source>
</evidence>
<feature type="domain" description="ABC transmembrane type-1" evidence="14">
    <location>
        <begin position="25"/>
        <end position="302"/>
    </location>
</feature>
<dbReference type="PRINTS" id="PR00103">
    <property type="entry name" value="CAMPKINASE"/>
</dbReference>
<dbReference type="InterPro" id="IPR003593">
    <property type="entry name" value="AAA+_ATPase"/>
</dbReference>
<keyword evidence="3" id="KW-1003">Cell membrane</keyword>
<evidence type="ECO:0000313" key="15">
    <source>
        <dbReference type="EMBL" id="RIE00342.1"/>
    </source>
</evidence>
<dbReference type="InterPro" id="IPR017871">
    <property type="entry name" value="ABC_transporter-like_CS"/>
</dbReference>
<comment type="caution">
    <text evidence="15">The sequence shown here is derived from an EMBL/GenBank/DDBJ whole genome shotgun (WGS) entry which is preliminary data.</text>
</comment>
<dbReference type="GO" id="GO:0008234">
    <property type="term" value="F:cysteine-type peptidase activity"/>
    <property type="evidence" value="ECO:0007669"/>
    <property type="project" value="UniProtKB-KW"/>
</dbReference>
<dbReference type="GO" id="GO:0015421">
    <property type="term" value="F:ABC-type oligopeptide transporter activity"/>
    <property type="evidence" value="ECO:0007669"/>
    <property type="project" value="TreeGrafter"/>
</dbReference>
<keyword evidence="2" id="KW-0813">Transport</keyword>
<comment type="subcellular location">
    <subcellularLocation>
        <location evidence="1">Cell membrane</location>
        <topology evidence="1">Multi-pass membrane protein</topology>
    </subcellularLocation>
</comment>
<evidence type="ECO:0000259" key="13">
    <source>
        <dbReference type="PROSITE" id="PS50893"/>
    </source>
</evidence>
<dbReference type="FunFam" id="3.40.50.300:FF:000299">
    <property type="entry name" value="ABC transporter ATP-binding protein/permease"/>
    <property type="match status" value="1"/>
</dbReference>
<dbReference type="GO" id="GO:0016887">
    <property type="term" value="F:ATP hydrolysis activity"/>
    <property type="evidence" value="ECO:0007669"/>
    <property type="project" value="InterPro"/>
</dbReference>
<dbReference type="InterPro" id="IPR018490">
    <property type="entry name" value="cNMP-bd_dom_sf"/>
</dbReference>
<dbReference type="Gene3D" id="2.60.120.10">
    <property type="entry name" value="Jelly Rolls"/>
    <property type="match status" value="1"/>
</dbReference>
<dbReference type="InterPro" id="IPR014710">
    <property type="entry name" value="RmlC-like_jellyroll"/>
</dbReference>
<dbReference type="InterPro" id="IPR039421">
    <property type="entry name" value="Type_1_exporter"/>
</dbReference>
<dbReference type="Gene3D" id="3.40.50.300">
    <property type="entry name" value="P-loop containing nucleotide triphosphate hydrolases"/>
    <property type="match status" value="1"/>
</dbReference>
<dbReference type="PROSITE" id="PS00211">
    <property type="entry name" value="ABC_TRANSPORTER_1"/>
    <property type="match status" value="1"/>
</dbReference>
<dbReference type="OrthoDB" id="9804259at2"/>
<feature type="transmembrane region" description="Helical" evidence="11">
    <location>
        <begin position="21"/>
        <end position="44"/>
    </location>
</feature>
<keyword evidence="16" id="KW-1185">Reference proteome</keyword>
<feature type="transmembrane region" description="Helical" evidence="11">
    <location>
        <begin position="246"/>
        <end position="267"/>
    </location>
</feature>
<dbReference type="InterPro" id="IPR036640">
    <property type="entry name" value="ABC1_TM_sf"/>
</dbReference>
<dbReference type="InterPro" id="IPR027417">
    <property type="entry name" value="P-loop_NTPase"/>
</dbReference>
<dbReference type="EMBL" id="QXJM01000056">
    <property type="protein sequence ID" value="RIE00342.1"/>
    <property type="molecule type" value="Genomic_DNA"/>
</dbReference>
<feature type="transmembrane region" description="Helical" evidence="11">
    <location>
        <begin position="56"/>
        <end position="81"/>
    </location>
</feature>
<accession>A0A398CEQ4</accession>
<evidence type="ECO:0000256" key="6">
    <source>
        <dbReference type="ARBA" id="ARBA00022807"/>
    </source>
</evidence>
<feature type="transmembrane region" description="Helical" evidence="11">
    <location>
        <begin position="133"/>
        <end position="154"/>
    </location>
</feature>
<keyword evidence="5" id="KW-0547">Nucleotide-binding</keyword>
<evidence type="ECO:0000259" key="14">
    <source>
        <dbReference type="PROSITE" id="PS50929"/>
    </source>
</evidence>
<dbReference type="InterPro" id="IPR003439">
    <property type="entry name" value="ABC_transporter-like_ATP-bd"/>
</dbReference>
<dbReference type="InterPro" id="IPR000595">
    <property type="entry name" value="cNMP-bd_dom"/>
</dbReference>
<dbReference type="CDD" id="cd07346">
    <property type="entry name" value="ABC_6TM_exporters"/>
    <property type="match status" value="1"/>
</dbReference>
<evidence type="ECO:0000256" key="3">
    <source>
        <dbReference type="ARBA" id="ARBA00022475"/>
    </source>
</evidence>
<evidence type="ECO:0000256" key="2">
    <source>
        <dbReference type="ARBA" id="ARBA00022448"/>
    </source>
</evidence>
<dbReference type="AlphaFoldDB" id="A0A398CEQ4"/>
<name>A0A398CEQ4_9BACL</name>
<dbReference type="InterPro" id="IPR018488">
    <property type="entry name" value="cNMP-bd_CS"/>
</dbReference>
<keyword evidence="6" id="KW-0378">Hydrolase</keyword>
<evidence type="ECO:0000256" key="9">
    <source>
        <dbReference type="ARBA" id="ARBA00023136"/>
    </source>
</evidence>
<dbReference type="GO" id="GO:0005524">
    <property type="term" value="F:ATP binding"/>
    <property type="evidence" value="ECO:0007669"/>
    <property type="project" value="UniProtKB-KW"/>
</dbReference>
<gene>
    <name evidence="15" type="ORF">D3H35_28360</name>
</gene>
<dbReference type="Proteomes" id="UP000266340">
    <property type="component" value="Unassembled WGS sequence"/>
</dbReference>
<evidence type="ECO:0000256" key="10">
    <source>
        <dbReference type="ARBA" id="ARBA00023159"/>
    </source>
</evidence>
<evidence type="ECO:0000259" key="12">
    <source>
        <dbReference type="PROSITE" id="PS50042"/>
    </source>
</evidence>
<dbReference type="SUPFAM" id="SSF90123">
    <property type="entry name" value="ABC transporter transmembrane region"/>
    <property type="match status" value="1"/>
</dbReference>
<organism evidence="15 16">
    <name type="scientific">Cohnella faecalis</name>
    <dbReference type="NCBI Taxonomy" id="2315694"/>
    <lineage>
        <taxon>Bacteria</taxon>
        <taxon>Bacillati</taxon>
        <taxon>Bacillota</taxon>
        <taxon>Bacilli</taxon>
        <taxon>Bacillales</taxon>
        <taxon>Paenibacillaceae</taxon>
        <taxon>Cohnella</taxon>
    </lineage>
</organism>
<keyword evidence="10" id="KW-0010">Activator</keyword>
<feature type="domain" description="ABC transporter" evidence="13">
    <location>
        <begin position="336"/>
        <end position="570"/>
    </location>
</feature>
<dbReference type="InterPro" id="IPR011527">
    <property type="entry name" value="ABC1_TM_dom"/>
</dbReference>
<keyword evidence="4 11" id="KW-0812">Transmembrane</keyword>
<dbReference type="SUPFAM" id="SSF52540">
    <property type="entry name" value="P-loop containing nucleoside triphosphate hydrolases"/>
    <property type="match status" value="1"/>
</dbReference>
<dbReference type="PROSITE" id="PS50929">
    <property type="entry name" value="ABC_TM1F"/>
    <property type="match status" value="1"/>
</dbReference>
<dbReference type="Gene3D" id="1.20.1560.10">
    <property type="entry name" value="ABC transporter type 1, transmembrane domain"/>
    <property type="match status" value="1"/>
</dbReference>
<feature type="domain" description="Cyclic nucleotide-binding" evidence="12">
    <location>
        <begin position="595"/>
        <end position="717"/>
    </location>
</feature>
<keyword evidence="6" id="KW-0645">Protease</keyword>
<evidence type="ECO:0000256" key="7">
    <source>
        <dbReference type="ARBA" id="ARBA00022840"/>
    </source>
</evidence>
<keyword evidence="9 11" id="KW-0472">Membrane</keyword>
<evidence type="ECO:0000256" key="11">
    <source>
        <dbReference type="SAM" id="Phobius"/>
    </source>
</evidence>
<keyword evidence="7 15" id="KW-0067">ATP-binding</keyword>
<protein>
    <submittedName>
        <fullName evidence="15">ATP-binding cassette domain-containing protein</fullName>
    </submittedName>
</protein>
<dbReference type="PROSITE" id="PS50893">
    <property type="entry name" value="ABC_TRANSPORTER_2"/>
    <property type="match status" value="1"/>
</dbReference>
<keyword evidence="8 11" id="KW-1133">Transmembrane helix</keyword>
<dbReference type="SMART" id="SM00100">
    <property type="entry name" value="cNMP"/>
    <property type="match status" value="1"/>
</dbReference>
<dbReference type="PROSITE" id="PS00888">
    <property type="entry name" value="CNMP_BINDING_1"/>
    <property type="match status" value="1"/>
</dbReference>
<dbReference type="CDD" id="cd00038">
    <property type="entry name" value="CAP_ED"/>
    <property type="match status" value="1"/>
</dbReference>
<dbReference type="Pfam" id="PF00027">
    <property type="entry name" value="cNMP_binding"/>
    <property type="match status" value="1"/>
</dbReference>
<keyword evidence="6" id="KW-0788">Thiol protease</keyword>
<dbReference type="PROSITE" id="PS00889">
    <property type="entry name" value="CNMP_BINDING_2"/>
    <property type="match status" value="1"/>
</dbReference>
<reference evidence="15 16" key="1">
    <citation type="submission" date="2018-09" db="EMBL/GenBank/DDBJ databases">
        <title>Cohnella cavernae sp. nov., isolated from a karst cave.</title>
        <authorList>
            <person name="Zhu H."/>
        </authorList>
    </citation>
    <scope>NUCLEOTIDE SEQUENCE [LARGE SCALE GENOMIC DNA]</scope>
    <source>
        <strain evidence="15 16">K2E09-144</strain>
    </source>
</reference>
<dbReference type="SUPFAM" id="SSF51206">
    <property type="entry name" value="cAMP-binding domain-like"/>
    <property type="match status" value="1"/>
</dbReference>
<proteinExistence type="predicted"/>
<dbReference type="SMART" id="SM00382">
    <property type="entry name" value="AAA"/>
    <property type="match status" value="1"/>
</dbReference>